<organism evidence="4 5">
    <name type="scientific">Psylliodes chrysocephalus</name>
    <dbReference type="NCBI Taxonomy" id="3402493"/>
    <lineage>
        <taxon>Eukaryota</taxon>
        <taxon>Metazoa</taxon>
        <taxon>Ecdysozoa</taxon>
        <taxon>Arthropoda</taxon>
        <taxon>Hexapoda</taxon>
        <taxon>Insecta</taxon>
        <taxon>Pterygota</taxon>
        <taxon>Neoptera</taxon>
        <taxon>Endopterygota</taxon>
        <taxon>Coleoptera</taxon>
        <taxon>Polyphaga</taxon>
        <taxon>Cucujiformia</taxon>
        <taxon>Chrysomeloidea</taxon>
        <taxon>Chrysomelidae</taxon>
        <taxon>Galerucinae</taxon>
        <taxon>Alticini</taxon>
        <taxon>Psylliodes</taxon>
    </lineage>
</organism>
<keyword evidence="1" id="KW-0472">Membrane</keyword>
<dbReference type="EMBL" id="OV651819">
    <property type="protein sequence ID" value="CAH1113517.1"/>
    <property type="molecule type" value="Genomic_DNA"/>
</dbReference>
<dbReference type="GO" id="GO:0016747">
    <property type="term" value="F:acyltransferase activity, transferring groups other than amino-acyl groups"/>
    <property type="evidence" value="ECO:0007669"/>
    <property type="project" value="InterPro"/>
</dbReference>
<dbReference type="PANTHER" id="PTHR11161">
    <property type="entry name" value="O-ACYLTRANSFERASE"/>
    <property type="match status" value="1"/>
</dbReference>
<feature type="transmembrane region" description="Helical" evidence="1">
    <location>
        <begin position="576"/>
        <end position="599"/>
    </location>
</feature>
<sequence>MLWSLCFIFLLSGASCASVNDFLNGDVINRWLFTSLGEENSLCRNHSQFYLQELDKLKLWATEMYDASGKFPSGILNGSPFALGQFDECLDIKVPYENNQFTGKYCMTKITVTPNYKYKMKEKIDFEFGDYNDFYNISAWSKMIAYSHEASKAARNEIYLSFCLPSSCTEIDLYNSLNNITNRINGQLIDFSLTIKDAKDKCQVKSEYVYSVGDITFITFITFFALLVLVCSLYDMCSRSDDDPKTKKSPGKLHEILICFSVPKNLKKLASSTNNEDGLDCLAGVKVISMFLIIMGHRCMFCFGAPIVNPLYIERMYSRFYATAILNGPIIVDTFFLISGFLASYFTLSALKNSRSIAHIFLIYIHRLIRMTPTYVVVLAFYCTVFSSLGSGPFWQERIGVEKDRCLQNWWANVLYINNYVNVDKLCMFQSWYIACDMHYFLLIPLLVIILKKNATWGVSAILTLMVGSILVVFASVYIKNEDAILLLYMKLLRDPIGNHTFSNIYIPSHMRASPYFVGVITGYIKYRMKNSAYKLPKWLYRTGWVAATFVSLATIHLGFIFYLPEFANNSTIISALYAAFHHFTFSAGNAWLIIAVSSGKGSWVEPLLSWKPFILLSRISYTAFLCHGAVQLYTAAIMREPNYATLFSTIYATFGDIVMAYSFGFLLSILFEAPIIGLEKIILGGKRENRKSLNTNQTDIIEEVKINGTKGVIQENNNLTNVVIQEKTVINN</sequence>
<keyword evidence="1" id="KW-0812">Transmembrane</keyword>
<evidence type="ECO:0000313" key="4">
    <source>
        <dbReference type="EMBL" id="CAH1113517.1"/>
    </source>
</evidence>
<evidence type="ECO:0000313" key="5">
    <source>
        <dbReference type="Proteomes" id="UP001153636"/>
    </source>
</evidence>
<feature type="transmembrane region" description="Helical" evidence="1">
    <location>
        <begin position="208"/>
        <end position="230"/>
    </location>
</feature>
<evidence type="ECO:0000256" key="1">
    <source>
        <dbReference type="SAM" id="Phobius"/>
    </source>
</evidence>
<feature type="transmembrane region" description="Helical" evidence="1">
    <location>
        <begin position="320"/>
        <end position="348"/>
    </location>
</feature>
<dbReference type="AlphaFoldDB" id="A0A9P0DBT1"/>
<keyword evidence="2" id="KW-0732">Signal</keyword>
<feature type="domain" description="Nose resistant-to-fluoxetine protein N-terminal" evidence="3">
    <location>
        <begin position="40"/>
        <end position="204"/>
    </location>
</feature>
<accession>A0A9P0DBT1</accession>
<feature type="transmembrane region" description="Helical" evidence="1">
    <location>
        <begin position="432"/>
        <end position="451"/>
    </location>
</feature>
<dbReference type="InterPro" id="IPR052728">
    <property type="entry name" value="O2_lipid_transport_reg"/>
</dbReference>
<name>A0A9P0DBT1_9CUCU</name>
<evidence type="ECO:0000256" key="2">
    <source>
        <dbReference type="SAM" id="SignalP"/>
    </source>
</evidence>
<dbReference type="InterPro" id="IPR002656">
    <property type="entry name" value="Acyl_transf_3_dom"/>
</dbReference>
<dbReference type="OrthoDB" id="10006435at2759"/>
<reference evidence="4" key="1">
    <citation type="submission" date="2022-01" db="EMBL/GenBank/DDBJ databases">
        <authorList>
            <person name="King R."/>
        </authorList>
    </citation>
    <scope>NUCLEOTIDE SEQUENCE</scope>
</reference>
<dbReference type="SMART" id="SM00703">
    <property type="entry name" value="NRF"/>
    <property type="match status" value="1"/>
</dbReference>
<dbReference type="Proteomes" id="UP001153636">
    <property type="component" value="Chromosome 7"/>
</dbReference>
<protein>
    <recommendedName>
        <fullName evidence="3">Nose resistant-to-fluoxetine protein N-terminal domain-containing protein</fullName>
    </recommendedName>
</protein>
<feature type="transmembrane region" description="Helical" evidence="1">
    <location>
        <begin position="368"/>
        <end position="389"/>
    </location>
</feature>
<feature type="transmembrane region" description="Helical" evidence="1">
    <location>
        <begin position="287"/>
        <end position="308"/>
    </location>
</feature>
<keyword evidence="5" id="KW-1185">Reference proteome</keyword>
<dbReference type="Pfam" id="PF20146">
    <property type="entry name" value="NRF"/>
    <property type="match status" value="1"/>
</dbReference>
<feature type="chain" id="PRO_5040182458" description="Nose resistant-to-fluoxetine protein N-terminal domain-containing protein" evidence="2">
    <location>
        <begin position="17"/>
        <end position="733"/>
    </location>
</feature>
<dbReference type="PANTHER" id="PTHR11161:SF71">
    <property type="entry name" value="NOSE RESISTANT-TO-FLUOXETINE PROTEIN N-TERMINAL DOMAIN-CONTAINING PROTEIN"/>
    <property type="match status" value="1"/>
</dbReference>
<feature type="transmembrane region" description="Helical" evidence="1">
    <location>
        <begin position="620"/>
        <end position="639"/>
    </location>
</feature>
<dbReference type="Pfam" id="PF01757">
    <property type="entry name" value="Acyl_transf_3"/>
    <property type="match status" value="1"/>
</dbReference>
<dbReference type="InterPro" id="IPR006621">
    <property type="entry name" value="Nose-resist-to-fluoxetine_N"/>
</dbReference>
<proteinExistence type="predicted"/>
<feature type="signal peptide" evidence="2">
    <location>
        <begin position="1"/>
        <end position="16"/>
    </location>
</feature>
<feature type="transmembrane region" description="Helical" evidence="1">
    <location>
        <begin position="458"/>
        <end position="479"/>
    </location>
</feature>
<keyword evidence="1" id="KW-1133">Transmembrane helix</keyword>
<gene>
    <name evidence="4" type="ORF">PSYICH_LOCUS13413</name>
</gene>
<feature type="transmembrane region" description="Helical" evidence="1">
    <location>
        <begin position="539"/>
        <end position="564"/>
    </location>
</feature>
<evidence type="ECO:0000259" key="3">
    <source>
        <dbReference type="SMART" id="SM00703"/>
    </source>
</evidence>